<organism evidence="1">
    <name type="scientific">viral metagenome</name>
    <dbReference type="NCBI Taxonomy" id="1070528"/>
    <lineage>
        <taxon>unclassified sequences</taxon>
        <taxon>metagenomes</taxon>
        <taxon>organismal metagenomes</taxon>
    </lineage>
</organism>
<sequence>MIGLLICGPSGVGKTSNVNKMLKNAGIRVQDLIGIDPDEGKEETHEERSKAALELVKHTIDAGRSFYYTATCGGNKIVDDLIARMKAKHYRIVIAIVYTTLPTALERIRKRTHQPVPDEVVEDLHAFFKTKAERFMKLPVEIYLYNNETDFNLLLSKKNKKIVCRGKDDFYFDISRYCSGSS</sequence>
<protein>
    <submittedName>
        <fullName evidence="1">Uncharacterized protein</fullName>
    </submittedName>
</protein>
<dbReference type="EMBL" id="MN739050">
    <property type="protein sequence ID" value="QHS86070.1"/>
    <property type="molecule type" value="Genomic_DNA"/>
</dbReference>
<dbReference type="Gene3D" id="3.40.50.300">
    <property type="entry name" value="P-loop containing nucleotide triphosphate hydrolases"/>
    <property type="match status" value="1"/>
</dbReference>
<proteinExistence type="predicted"/>
<dbReference type="Pfam" id="PF13671">
    <property type="entry name" value="AAA_33"/>
    <property type="match status" value="1"/>
</dbReference>
<reference evidence="1" key="1">
    <citation type="journal article" date="2020" name="Nature">
        <title>Giant virus diversity and host interactions through global metagenomics.</title>
        <authorList>
            <person name="Schulz F."/>
            <person name="Roux S."/>
            <person name="Paez-Espino D."/>
            <person name="Jungbluth S."/>
            <person name="Walsh D.A."/>
            <person name="Denef V.J."/>
            <person name="McMahon K.D."/>
            <person name="Konstantinidis K.T."/>
            <person name="Eloe-Fadrosh E.A."/>
            <person name="Kyrpides N.C."/>
            <person name="Woyke T."/>
        </authorList>
    </citation>
    <scope>NUCLEOTIDE SEQUENCE</scope>
    <source>
        <strain evidence="1">GVMAG-M-3300009185-7</strain>
    </source>
</reference>
<dbReference type="InterPro" id="IPR027417">
    <property type="entry name" value="P-loop_NTPase"/>
</dbReference>
<dbReference type="AlphaFoldDB" id="A0A6C0B212"/>
<dbReference type="SUPFAM" id="SSF52540">
    <property type="entry name" value="P-loop containing nucleoside triphosphate hydrolases"/>
    <property type="match status" value="1"/>
</dbReference>
<name>A0A6C0B212_9ZZZZ</name>
<evidence type="ECO:0000313" key="1">
    <source>
        <dbReference type="EMBL" id="QHS86070.1"/>
    </source>
</evidence>
<accession>A0A6C0B212</accession>